<dbReference type="EMBL" id="KZ453122">
    <property type="protein sequence ID" value="PKA47561.1"/>
    <property type="molecule type" value="Genomic_DNA"/>
</dbReference>
<accession>A0A2H9ZW91</accession>
<dbReference type="Pfam" id="PF00270">
    <property type="entry name" value="DEAD"/>
    <property type="match status" value="1"/>
</dbReference>
<dbReference type="OrthoDB" id="1902637at2759"/>
<gene>
    <name evidence="7" type="primary">RH30</name>
    <name evidence="7" type="ORF">AXF42_Ash014757</name>
</gene>
<feature type="domain" description="DEAD/DEAH-box helicase" evidence="6">
    <location>
        <begin position="239"/>
        <end position="332"/>
    </location>
</feature>
<sequence>MAKGDDALRRKKNKANRKRMRNGESSVPSRVAAIIASKSRRKAGKRRICEGMCFSLPTPEDPFNEWHEKKAVSVKNKTKKNNSNRRGNGNKDPKSARNTDRKLHGKHKSDSVKNLQDTATSVPERKTQDGSFGNAISKFLLLCLKAIEDAWGKEDSLNKDANGVLLGSSWGADFVRICASGLSIVETSGAFATRDQVAWIVSMAADIVTRKDKQGLVASGPFLLFLVSSQDRAVEVRSICKPLKALGLHTVSLHSGTSLDHQVHGLKSCEPEFLVSTPGRLLELVSLKAIDISGTCLLVLDGLKSLIDLGFLDTLKSIREIISMDAQVITFSDRYGAVSVAVLQQYLPRGLVYRLSADKSIANQSAFISQYAHFYTSEEEKMSEVLQILAQAFHDNQTAQGPMILLIPASACKADQLATFLKSKGHAVDDDFLTCDLSKADGKVAASVTVKDLENLQDIYITKFKTVIIVDFPKSIDDYVGILMKMAQQTLTGMLHSFFSEADSRLAQSFIMVLEQCSQVVPGFLRSL</sequence>
<dbReference type="EC" id="3.6.4.13" evidence="7"/>
<feature type="compositionally biased region" description="Polar residues" evidence="5">
    <location>
        <begin position="112"/>
        <end position="121"/>
    </location>
</feature>
<dbReference type="AlphaFoldDB" id="A0A2H9ZW91"/>
<dbReference type="GO" id="GO:0003676">
    <property type="term" value="F:nucleic acid binding"/>
    <property type="evidence" value="ECO:0007669"/>
    <property type="project" value="InterPro"/>
</dbReference>
<dbReference type="Proteomes" id="UP000236161">
    <property type="component" value="Unassembled WGS sequence"/>
</dbReference>
<name>A0A2H9ZW91_9ASPA</name>
<feature type="region of interest" description="Disordered" evidence="5">
    <location>
        <begin position="1"/>
        <end position="44"/>
    </location>
</feature>
<evidence type="ECO:0000256" key="5">
    <source>
        <dbReference type="SAM" id="MobiDB-lite"/>
    </source>
</evidence>
<feature type="compositionally biased region" description="Basic and acidic residues" evidence="5">
    <location>
        <begin position="89"/>
        <end position="102"/>
    </location>
</feature>
<evidence type="ECO:0000256" key="1">
    <source>
        <dbReference type="ARBA" id="ARBA00022741"/>
    </source>
</evidence>
<evidence type="ECO:0000256" key="2">
    <source>
        <dbReference type="ARBA" id="ARBA00022801"/>
    </source>
</evidence>
<evidence type="ECO:0000313" key="8">
    <source>
        <dbReference type="Proteomes" id="UP000236161"/>
    </source>
</evidence>
<keyword evidence="8" id="KW-1185">Reference proteome</keyword>
<dbReference type="STRING" id="1088818.A0A2H9ZW91"/>
<dbReference type="GO" id="GO:0005524">
    <property type="term" value="F:ATP binding"/>
    <property type="evidence" value="ECO:0007669"/>
    <property type="project" value="UniProtKB-KW"/>
</dbReference>
<dbReference type="GO" id="GO:0016787">
    <property type="term" value="F:hydrolase activity"/>
    <property type="evidence" value="ECO:0007669"/>
    <property type="project" value="UniProtKB-KW"/>
</dbReference>
<protein>
    <submittedName>
        <fullName evidence="7">DEAD-box ATP-dependent RNA helicase 30</fullName>
        <ecNumber evidence="7">3.6.4.13</ecNumber>
    </submittedName>
</protein>
<evidence type="ECO:0000256" key="4">
    <source>
        <dbReference type="ARBA" id="ARBA00022840"/>
    </source>
</evidence>
<evidence type="ECO:0000313" key="7">
    <source>
        <dbReference type="EMBL" id="PKA47561.1"/>
    </source>
</evidence>
<dbReference type="InterPro" id="IPR011545">
    <property type="entry name" value="DEAD/DEAH_box_helicase_dom"/>
</dbReference>
<feature type="region of interest" description="Disordered" evidence="5">
    <location>
        <begin position="71"/>
        <end position="127"/>
    </location>
</feature>
<dbReference type="PANTHER" id="PTHR47960">
    <property type="entry name" value="DEAD-BOX ATP-DEPENDENT RNA HELICASE 50"/>
    <property type="match status" value="1"/>
</dbReference>
<dbReference type="GO" id="GO:0003724">
    <property type="term" value="F:RNA helicase activity"/>
    <property type="evidence" value="ECO:0007669"/>
    <property type="project" value="UniProtKB-EC"/>
</dbReference>
<proteinExistence type="predicted"/>
<dbReference type="Gene3D" id="3.40.50.300">
    <property type="entry name" value="P-loop containing nucleotide triphosphate hydrolases"/>
    <property type="match status" value="1"/>
</dbReference>
<keyword evidence="4" id="KW-0067">ATP-binding</keyword>
<evidence type="ECO:0000259" key="6">
    <source>
        <dbReference type="Pfam" id="PF00270"/>
    </source>
</evidence>
<dbReference type="InterPro" id="IPR027417">
    <property type="entry name" value="P-loop_NTPase"/>
</dbReference>
<reference evidence="7 8" key="1">
    <citation type="journal article" date="2017" name="Nature">
        <title>The Apostasia genome and the evolution of orchids.</title>
        <authorList>
            <person name="Zhang G.Q."/>
            <person name="Liu K.W."/>
            <person name="Li Z."/>
            <person name="Lohaus R."/>
            <person name="Hsiao Y.Y."/>
            <person name="Niu S.C."/>
            <person name="Wang J.Y."/>
            <person name="Lin Y.C."/>
            <person name="Xu Q."/>
            <person name="Chen L.J."/>
            <person name="Yoshida K."/>
            <person name="Fujiwara S."/>
            <person name="Wang Z.W."/>
            <person name="Zhang Y.Q."/>
            <person name="Mitsuda N."/>
            <person name="Wang M."/>
            <person name="Liu G.H."/>
            <person name="Pecoraro L."/>
            <person name="Huang H.X."/>
            <person name="Xiao X.J."/>
            <person name="Lin M."/>
            <person name="Wu X.Y."/>
            <person name="Wu W.L."/>
            <person name="Chen Y.Y."/>
            <person name="Chang S.B."/>
            <person name="Sakamoto S."/>
            <person name="Ohme-Takagi M."/>
            <person name="Yagi M."/>
            <person name="Zeng S.J."/>
            <person name="Shen C.Y."/>
            <person name="Yeh C.M."/>
            <person name="Luo Y.B."/>
            <person name="Tsai W.C."/>
            <person name="Van de Peer Y."/>
            <person name="Liu Z.J."/>
        </authorList>
    </citation>
    <scope>NUCLEOTIDE SEQUENCE [LARGE SCALE GENOMIC DNA]</scope>
    <source>
        <strain evidence="8">cv. Shenzhen</strain>
        <tissue evidence="7">Stem</tissue>
    </source>
</reference>
<keyword evidence="1" id="KW-0547">Nucleotide-binding</keyword>
<evidence type="ECO:0000256" key="3">
    <source>
        <dbReference type="ARBA" id="ARBA00022806"/>
    </source>
</evidence>
<dbReference type="SUPFAM" id="SSF52540">
    <property type="entry name" value="P-loop containing nucleoside triphosphate hydrolases"/>
    <property type="match status" value="1"/>
</dbReference>
<feature type="compositionally biased region" description="Basic residues" evidence="5">
    <location>
        <begin position="9"/>
        <end position="20"/>
    </location>
</feature>
<keyword evidence="2 7" id="KW-0378">Hydrolase</keyword>
<keyword evidence="3 7" id="KW-0347">Helicase</keyword>
<organism evidence="7 8">
    <name type="scientific">Apostasia shenzhenica</name>
    <dbReference type="NCBI Taxonomy" id="1088818"/>
    <lineage>
        <taxon>Eukaryota</taxon>
        <taxon>Viridiplantae</taxon>
        <taxon>Streptophyta</taxon>
        <taxon>Embryophyta</taxon>
        <taxon>Tracheophyta</taxon>
        <taxon>Spermatophyta</taxon>
        <taxon>Magnoliopsida</taxon>
        <taxon>Liliopsida</taxon>
        <taxon>Asparagales</taxon>
        <taxon>Orchidaceae</taxon>
        <taxon>Apostasioideae</taxon>
        <taxon>Apostasia</taxon>
    </lineage>
</organism>